<name>A0A5B7JH72_PORTR</name>
<dbReference type="Proteomes" id="UP000324222">
    <property type="component" value="Unassembled WGS sequence"/>
</dbReference>
<gene>
    <name evidence="1" type="ORF">E2C01_087706</name>
</gene>
<accession>A0A5B7JH72</accession>
<sequence length="17" mass="2063">MTSWRTSREQEPRSTPN</sequence>
<proteinExistence type="predicted"/>
<evidence type="ECO:0000313" key="2">
    <source>
        <dbReference type="Proteomes" id="UP000324222"/>
    </source>
</evidence>
<protein>
    <submittedName>
        <fullName evidence="1">Uncharacterized protein</fullName>
    </submittedName>
</protein>
<keyword evidence="2" id="KW-1185">Reference proteome</keyword>
<dbReference type="AlphaFoldDB" id="A0A5B7JH72"/>
<evidence type="ECO:0000313" key="1">
    <source>
        <dbReference type="EMBL" id="MPC92607.1"/>
    </source>
</evidence>
<reference evidence="1 2" key="1">
    <citation type="submission" date="2019-05" db="EMBL/GenBank/DDBJ databases">
        <title>Another draft genome of Portunus trituberculatus and its Hox gene families provides insights of decapod evolution.</title>
        <authorList>
            <person name="Jeong J.-H."/>
            <person name="Song I."/>
            <person name="Kim S."/>
            <person name="Choi T."/>
            <person name="Kim D."/>
            <person name="Ryu S."/>
            <person name="Kim W."/>
        </authorList>
    </citation>
    <scope>NUCLEOTIDE SEQUENCE [LARGE SCALE GENOMIC DNA]</scope>
    <source>
        <tissue evidence="1">Muscle</tissue>
    </source>
</reference>
<organism evidence="1 2">
    <name type="scientific">Portunus trituberculatus</name>
    <name type="common">Swimming crab</name>
    <name type="synonym">Neptunus trituberculatus</name>
    <dbReference type="NCBI Taxonomy" id="210409"/>
    <lineage>
        <taxon>Eukaryota</taxon>
        <taxon>Metazoa</taxon>
        <taxon>Ecdysozoa</taxon>
        <taxon>Arthropoda</taxon>
        <taxon>Crustacea</taxon>
        <taxon>Multicrustacea</taxon>
        <taxon>Malacostraca</taxon>
        <taxon>Eumalacostraca</taxon>
        <taxon>Eucarida</taxon>
        <taxon>Decapoda</taxon>
        <taxon>Pleocyemata</taxon>
        <taxon>Brachyura</taxon>
        <taxon>Eubrachyura</taxon>
        <taxon>Portunoidea</taxon>
        <taxon>Portunidae</taxon>
        <taxon>Portuninae</taxon>
        <taxon>Portunus</taxon>
    </lineage>
</organism>
<dbReference type="EMBL" id="VSRR010091900">
    <property type="protein sequence ID" value="MPC92607.1"/>
    <property type="molecule type" value="Genomic_DNA"/>
</dbReference>
<comment type="caution">
    <text evidence="1">The sequence shown here is derived from an EMBL/GenBank/DDBJ whole genome shotgun (WGS) entry which is preliminary data.</text>
</comment>